<evidence type="ECO:0000256" key="1">
    <source>
        <dbReference type="ARBA" id="ARBA00022649"/>
    </source>
</evidence>
<dbReference type="EMBL" id="JAFMPY010000006">
    <property type="protein sequence ID" value="MBO0903570.1"/>
    <property type="molecule type" value="Genomic_DNA"/>
</dbReference>
<keyword evidence="1" id="KW-1277">Toxin-antitoxin system</keyword>
<proteinExistence type="predicted"/>
<dbReference type="Pfam" id="PF05016">
    <property type="entry name" value="ParE_toxin"/>
    <property type="match status" value="1"/>
</dbReference>
<evidence type="ECO:0000313" key="2">
    <source>
        <dbReference type="EMBL" id="MBO0903570.1"/>
    </source>
</evidence>
<keyword evidence="3" id="KW-1185">Reference proteome</keyword>
<protein>
    <submittedName>
        <fullName evidence="2">Type II toxin-antitoxin system RelE/ParE family toxin</fullName>
    </submittedName>
</protein>
<comment type="caution">
    <text evidence="2">The sequence shown here is derived from an EMBL/GenBank/DDBJ whole genome shotgun (WGS) entry which is preliminary data.</text>
</comment>
<dbReference type="Gene3D" id="3.30.2310.20">
    <property type="entry name" value="RelE-like"/>
    <property type="match status" value="1"/>
</dbReference>
<accession>A0ABS3J1L2</accession>
<dbReference type="InterPro" id="IPR007712">
    <property type="entry name" value="RelE/ParE_toxin"/>
</dbReference>
<sequence>MRIRHLRSARTDLVEILTDVTRQSGSLSVGRRFIDLLRLKCATPLGLPGLLGTPRPELRRDIRSYAFRGYVIYIRYLDDRETLEIVNILEGHADVDAHFHGAPGDA</sequence>
<reference evidence="2 3" key="1">
    <citation type="submission" date="2021-03" db="EMBL/GenBank/DDBJ databases">
        <title>Whole genome sequence of Jiella sp. MQZ13P-4.</title>
        <authorList>
            <person name="Tuo L."/>
        </authorList>
    </citation>
    <scope>NUCLEOTIDE SEQUENCE [LARGE SCALE GENOMIC DNA]</scope>
    <source>
        <strain evidence="2 3">MQZ13P-4</strain>
    </source>
</reference>
<name>A0ABS3J1L2_9HYPH</name>
<evidence type="ECO:0000313" key="3">
    <source>
        <dbReference type="Proteomes" id="UP000664288"/>
    </source>
</evidence>
<gene>
    <name evidence="2" type="ORF">J1C47_07940</name>
</gene>
<dbReference type="Proteomes" id="UP000664288">
    <property type="component" value="Unassembled WGS sequence"/>
</dbReference>
<dbReference type="InterPro" id="IPR035093">
    <property type="entry name" value="RelE/ParE_toxin_dom_sf"/>
</dbReference>
<organism evidence="2 3">
    <name type="scientific">Jiella sonneratiae</name>
    <dbReference type="NCBI Taxonomy" id="2816856"/>
    <lineage>
        <taxon>Bacteria</taxon>
        <taxon>Pseudomonadati</taxon>
        <taxon>Pseudomonadota</taxon>
        <taxon>Alphaproteobacteria</taxon>
        <taxon>Hyphomicrobiales</taxon>
        <taxon>Aurantimonadaceae</taxon>
        <taxon>Jiella</taxon>
    </lineage>
</organism>